<feature type="domain" description="Cation/H+ exchanger transmembrane" evidence="11">
    <location>
        <begin position="14"/>
        <end position="448"/>
    </location>
</feature>
<dbReference type="AlphaFoldDB" id="A0A939S9F6"/>
<feature type="transmembrane region" description="Helical" evidence="10">
    <location>
        <begin position="6"/>
        <end position="24"/>
    </location>
</feature>
<keyword evidence="2" id="KW-0813">Transport</keyword>
<dbReference type="Gene3D" id="6.10.140.1330">
    <property type="match status" value="1"/>
</dbReference>
<keyword evidence="5 10" id="KW-1133">Transmembrane helix</keyword>
<evidence type="ECO:0000259" key="11">
    <source>
        <dbReference type="Pfam" id="PF00999"/>
    </source>
</evidence>
<accession>A0A939S9F6</accession>
<evidence type="ECO:0000313" key="12">
    <source>
        <dbReference type="EMBL" id="MBO1900882.1"/>
    </source>
</evidence>
<keyword evidence="6" id="KW-0915">Sodium</keyword>
<evidence type="ECO:0000313" key="13">
    <source>
        <dbReference type="Proteomes" id="UP000664382"/>
    </source>
</evidence>
<dbReference type="InterPro" id="IPR018422">
    <property type="entry name" value="Cation/H_exchanger_CPA1"/>
</dbReference>
<feature type="transmembrane region" description="Helical" evidence="10">
    <location>
        <begin position="57"/>
        <end position="76"/>
    </location>
</feature>
<evidence type="ECO:0000256" key="8">
    <source>
        <dbReference type="ARBA" id="ARBA00023136"/>
    </source>
</evidence>
<dbReference type="Pfam" id="PF00999">
    <property type="entry name" value="Na_H_Exchanger"/>
    <property type="match status" value="1"/>
</dbReference>
<keyword evidence="9" id="KW-0739">Sodium transport</keyword>
<dbReference type="InterPro" id="IPR006153">
    <property type="entry name" value="Cation/H_exchanger_TM"/>
</dbReference>
<comment type="caution">
    <text evidence="12">The sequence shown here is derived from an EMBL/GenBank/DDBJ whole genome shotgun (WGS) entry which is preliminary data.</text>
</comment>
<dbReference type="GO" id="GO:0051453">
    <property type="term" value="P:regulation of intracellular pH"/>
    <property type="evidence" value="ECO:0007669"/>
    <property type="project" value="TreeGrafter"/>
</dbReference>
<dbReference type="GO" id="GO:0015385">
    <property type="term" value="F:sodium:proton antiporter activity"/>
    <property type="evidence" value="ECO:0007669"/>
    <property type="project" value="InterPro"/>
</dbReference>
<feature type="transmembrane region" description="Helical" evidence="10">
    <location>
        <begin position="425"/>
        <end position="444"/>
    </location>
</feature>
<dbReference type="RefSeq" id="WP_208095688.1">
    <property type="nucleotide sequence ID" value="NZ_JAGDYM010000004.1"/>
</dbReference>
<name>A0A939S9F6_9MICO</name>
<dbReference type="GO" id="GO:0098719">
    <property type="term" value="P:sodium ion import across plasma membrane"/>
    <property type="evidence" value="ECO:0007669"/>
    <property type="project" value="TreeGrafter"/>
</dbReference>
<evidence type="ECO:0000256" key="7">
    <source>
        <dbReference type="ARBA" id="ARBA00023065"/>
    </source>
</evidence>
<evidence type="ECO:0000256" key="4">
    <source>
        <dbReference type="ARBA" id="ARBA00022692"/>
    </source>
</evidence>
<evidence type="ECO:0000256" key="6">
    <source>
        <dbReference type="ARBA" id="ARBA00023053"/>
    </source>
</evidence>
<evidence type="ECO:0000256" key="2">
    <source>
        <dbReference type="ARBA" id="ARBA00022448"/>
    </source>
</evidence>
<keyword evidence="13" id="KW-1185">Reference proteome</keyword>
<dbReference type="PANTHER" id="PTHR10110">
    <property type="entry name" value="SODIUM/HYDROGEN EXCHANGER"/>
    <property type="match status" value="1"/>
</dbReference>
<dbReference type="GO" id="GO:0015386">
    <property type="term" value="F:potassium:proton antiporter activity"/>
    <property type="evidence" value="ECO:0007669"/>
    <property type="project" value="TreeGrafter"/>
</dbReference>
<organism evidence="12 13">
    <name type="scientific">Leucobacter weissii</name>
    <dbReference type="NCBI Taxonomy" id="1983706"/>
    <lineage>
        <taxon>Bacteria</taxon>
        <taxon>Bacillati</taxon>
        <taxon>Actinomycetota</taxon>
        <taxon>Actinomycetes</taxon>
        <taxon>Micrococcales</taxon>
        <taxon>Microbacteriaceae</taxon>
        <taxon>Leucobacter</taxon>
    </lineage>
</organism>
<reference evidence="12" key="1">
    <citation type="submission" date="2021-03" db="EMBL/GenBank/DDBJ databases">
        <title>Leucobacter chromiisoli sp. nov., isolated from chromium-containing soil of chemical plant.</title>
        <authorList>
            <person name="Xu Z."/>
        </authorList>
    </citation>
    <scope>NUCLEOTIDE SEQUENCE</scope>
    <source>
        <strain evidence="12">S27</strain>
    </source>
</reference>
<gene>
    <name evidence="12" type="ORF">J4H92_02830</name>
</gene>
<dbReference type="EMBL" id="JAGDYM010000004">
    <property type="protein sequence ID" value="MBO1900882.1"/>
    <property type="molecule type" value="Genomic_DNA"/>
</dbReference>
<dbReference type="GO" id="GO:0005886">
    <property type="term" value="C:plasma membrane"/>
    <property type="evidence" value="ECO:0007669"/>
    <property type="project" value="UniProtKB-SubCell"/>
</dbReference>
<comment type="subcellular location">
    <subcellularLocation>
        <location evidence="1">Cell membrane</location>
        <topology evidence="1">Multi-pass membrane protein</topology>
    </subcellularLocation>
</comment>
<keyword evidence="7" id="KW-0406">Ion transport</keyword>
<keyword evidence="3" id="KW-1003">Cell membrane</keyword>
<feature type="transmembrane region" description="Helical" evidence="10">
    <location>
        <begin position="31"/>
        <end position="51"/>
    </location>
</feature>
<feature type="transmembrane region" description="Helical" evidence="10">
    <location>
        <begin position="184"/>
        <end position="205"/>
    </location>
</feature>
<feature type="transmembrane region" description="Helical" evidence="10">
    <location>
        <begin position="305"/>
        <end position="326"/>
    </location>
</feature>
<proteinExistence type="predicted"/>
<dbReference type="Proteomes" id="UP000664382">
    <property type="component" value="Unassembled WGS sequence"/>
</dbReference>
<evidence type="ECO:0000256" key="5">
    <source>
        <dbReference type="ARBA" id="ARBA00022989"/>
    </source>
</evidence>
<evidence type="ECO:0000256" key="3">
    <source>
        <dbReference type="ARBA" id="ARBA00022475"/>
    </source>
</evidence>
<sequence length="590" mass="62428">MDIEELSLIGIAALIAVVAVAMLASRINVAAPLILVVLGIGIGYIPGVPLISIDPEIILLGVLPPLLYAAAVNVPVLDLRRDLGPISALSVVLVIISAIAIGALLHLVVPAIPFAAAVALGAVVAPTDAVAATSIGKRVGMPPRLVTILEGESLVNDATSLVLLRTAIAAVAGGFVFWEAAATFAFAVVVAIIIGLLVGAITVWVRSKLSNPIHDTVVSFTVPFIAFVPTEYLGASGVLAVVVTGLYSGHHAPHKFSATARVNERLNWRTAQFLLENGVFLLMGLELHKLVDDVARSDVHLSRTLLLALGVVVVLILLRMAFMWPVTWALARALPRAEARAAGMRRLAKRVEAHPRSSAPTDTQAMRLRRFDRMVRRTAADAAHARDQGLDWRGATILGWSGMRGVVTLAAAQSIPTSVPYRSQLVLIAFLVAVATLLLHGLTLPGMIRKLRPSGPSAGDRSQELTALASDLAEAGESALDAAIEHDRELAEADPAHPVPSETVIDRARSNVRGSVASMAFALPQSPDAERTPAEDEARAQLRLARIVLDAQRATLLEERAVGQYSSEALRAAEAALDAHELRLTPPSKH</sequence>
<feature type="transmembrane region" description="Helical" evidence="10">
    <location>
        <begin position="154"/>
        <end position="178"/>
    </location>
</feature>
<protein>
    <submittedName>
        <fullName evidence="12">Cation:proton antiporter</fullName>
    </submittedName>
</protein>
<keyword evidence="8 10" id="KW-0472">Membrane</keyword>
<evidence type="ECO:0000256" key="1">
    <source>
        <dbReference type="ARBA" id="ARBA00004651"/>
    </source>
</evidence>
<feature type="transmembrane region" description="Helical" evidence="10">
    <location>
        <begin position="217"/>
        <end position="246"/>
    </location>
</feature>
<evidence type="ECO:0000256" key="10">
    <source>
        <dbReference type="SAM" id="Phobius"/>
    </source>
</evidence>
<feature type="transmembrane region" description="Helical" evidence="10">
    <location>
        <begin position="88"/>
        <end position="108"/>
    </location>
</feature>
<feature type="transmembrane region" description="Helical" evidence="10">
    <location>
        <begin position="114"/>
        <end position="133"/>
    </location>
</feature>
<dbReference type="PANTHER" id="PTHR10110:SF86">
    <property type="entry name" value="SODIUM_HYDROGEN EXCHANGER 7"/>
    <property type="match status" value="1"/>
</dbReference>
<evidence type="ECO:0000256" key="9">
    <source>
        <dbReference type="ARBA" id="ARBA00023201"/>
    </source>
</evidence>
<keyword evidence="4 10" id="KW-0812">Transmembrane</keyword>